<dbReference type="EMBL" id="CP001848">
    <property type="protein sequence ID" value="ADB16732.1"/>
    <property type="molecule type" value="Genomic_DNA"/>
</dbReference>
<accession>D2R1L3</accession>
<evidence type="ECO:0000313" key="3">
    <source>
        <dbReference type="Proteomes" id="UP000001887"/>
    </source>
</evidence>
<keyword evidence="1" id="KW-0812">Transmembrane</keyword>
<dbReference type="eggNOG" id="COG3399">
    <property type="taxonomic scope" value="Bacteria"/>
</dbReference>
<name>D2R1L3_PIRSD</name>
<dbReference type="AlphaFoldDB" id="D2R1L3"/>
<organism evidence="2 3">
    <name type="scientific">Pirellula staleyi (strain ATCC 27377 / DSM 6068 / ICPB 4128)</name>
    <name type="common">Pirella staleyi</name>
    <dbReference type="NCBI Taxonomy" id="530564"/>
    <lineage>
        <taxon>Bacteria</taxon>
        <taxon>Pseudomonadati</taxon>
        <taxon>Planctomycetota</taxon>
        <taxon>Planctomycetia</taxon>
        <taxon>Pirellulales</taxon>
        <taxon>Pirellulaceae</taxon>
        <taxon>Pirellula</taxon>
    </lineage>
</organism>
<proteinExistence type="predicted"/>
<feature type="transmembrane region" description="Helical" evidence="1">
    <location>
        <begin position="15"/>
        <end position="40"/>
    </location>
</feature>
<gene>
    <name evidence="2" type="ordered locus">Psta_2058</name>
</gene>
<evidence type="ECO:0000256" key="1">
    <source>
        <dbReference type="SAM" id="Phobius"/>
    </source>
</evidence>
<feature type="transmembrane region" description="Helical" evidence="1">
    <location>
        <begin position="93"/>
        <end position="116"/>
    </location>
</feature>
<dbReference type="STRING" id="530564.Psta_2058"/>
<reference evidence="2 3" key="1">
    <citation type="journal article" date="2009" name="Stand. Genomic Sci.">
        <title>Complete genome sequence of Pirellula staleyi type strain (ATCC 27377).</title>
        <authorList>
            <person name="Clum A."/>
            <person name="Tindall B.J."/>
            <person name="Sikorski J."/>
            <person name="Ivanova N."/>
            <person name="Mavrommatis K."/>
            <person name="Lucas S."/>
            <person name="Glavina del Rio T."/>
            <person name="Nolan M."/>
            <person name="Chen F."/>
            <person name="Tice H."/>
            <person name="Pitluck S."/>
            <person name="Cheng J.F."/>
            <person name="Chertkov O."/>
            <person name="Brettin T."/>
            <person name="Han C."/>
            <person name="Detter J.C."/>
            <person name="Kuske C."/>
            <person name="Bruce D."/>
            <person name="Goodwin L."/>
            <person name="Ovchinikova G."/>
            <person name="Pati A."/>
            <person name="Mikhailova N."/>
            <person name="Chen A."/>
            <person name="Palaniappan K."/>
            <person name="Land M."/>
            <person name="Hauser L."/>
            <person name="Chang Y.J."/>
            <person name="Jeffries C.D."/>
            <person name="Chain P."/>
            <person name="Rohde M."/>
            <person name="Goker M."/>
            <person name="Bristow J."/>
            <person name="Eisen J.A."/>
            <person name="Markowitz V."/>
            <person name="Hugenholtz P."/>
            <person name="Kyrpides N.C."/>
            <person name="Klenk H.P."/>
            <person name="Lapidus A."/>
        </authorList>
    </citation>
    <scope>NUCLEOTIDE SEQUENCE [LARGE SCALE GENOMIC DNA]</scope>
    <source>
        <strain evidence="3">ATCC 27377 / DSM 6068 / ICPB 4128</strain>
    </source>
</reference>
<feature type="transmembrane region" description="Helical" evidence="1">
    <location>
        <begin position="128"/>
        <end position="151"/>
    </location>
</feature>
<protein>
    <recommendedName>
        <fullName evidence="4">Copper resistance protein D domain-containing protein</fullName>
    </recommendedName>
</protein>
<dbReference type="OrthoDB" id="285027at2"/>
<evidence type="ECO:0008006" key="4">
    <source>
        <dbReference type="Google" id="ProtNLM"/>
    </source>
</evidence>
<keyword evidence="3" id="KW-1185">Reference proteome</keyword>
<keyword evidence="1" id="KW-0472">Membrane</keyword>
<keyword evidence="1" id="KW-1133">Transmembrane helix</keyword>
<sequence length="184" mass="20009">MNGDPLFLLTLALRYAHILGAIAMMGGTIFARFALVPVLSEQKDPLKSELHEQVRRRWAKFVHISIALLLISGFANLGLASRYNFGDAGEYKALYNILGGVKFLLALPIFLFASFLTGKSNAARKFQAAGPMWMNVTLALALVMVLMGGFLRFVPRTLKSKAPAATSQVVPAENGPISLENRAS</sequence>
<feature type="transmembrane region" description="Helical" evidence="1">
    <location>
        <begin position="61"/>
        <end position="81"/>
    </location>
</feature>
<dbReference type="Proteomes" id="UP000001887">
    <property type="component" value="Chromosome"/>
</dbReference>
<evidence type="ECO:0000313" key="2">
    <source>
        <dbReference type="EMBL" id="ADB16732.1"/>
    </source>
</evidence>
<dbReference type="HOGENOM" id="CLU_118003_0_0_0"/>
<dbReference type="KEGG" id="psl:Psta_2058"/>